<dbReference type="SUPFAM" id="SSF55874">
    <property type="entry name" value="ATPase domain of HSP90 chaperone/DNA topoisomerase II/histidine kinase"/>
    <property type="match status" value="1"/>
</dbReference>
<dbReference type="PANTHER" id="PTHR34220">
    <property type="entry name" value="SENSOR HISTIDINE KINASE YPDA"/>
    <property type="match status" value="1"/>
</dbReference>
<dbReference type="KEGG" id="smiz:4412673_00288"/>
<dbReference type="InterPro" id="IPR036890">
    <property type="entry name" value="HATPase_C_sf"/>
</dbReference>
<gene>
    <name evidence="3" type="primary">ypdA_1</name>
    <name evidence="3" type="ORF">SAMEA4412673_00288</name>
</gene>
<sequence length="358" mass="41884">MGGNFNWSKWYTPKVRVVSHILFWFLVSALYYINYNRIGGEWTWIFVSKELFVTGSLYYSASWIISKWVSKGKLYPLIVFFIFAYIWWIGWTYILCQAVEDLIGKTESRFNNYIRFILEDGFFGLFHFKKFAALILDFMYMAAIPLAPKLTKVVMEGSIKMVKLERDNLAMELAFLKSQVSPHLLFNVLNSLYRMSEKNDPNTSKTVLQLSNLMRYVLYEGQNEEISLKKEVEFIKNYVELFKIRHGNKVPIETDIAIINEPYRVIPLILIPFVENAFKHGIERSRYNAWINISLRLVQDTLILSVSNGVNNNAEKPVAGGLGLQNVKRRLKLYYPDRHTLNIKEMENSYSVELIVNL</sequence>
<reference evidence="3 4" key="1">
    <citation type="submission" date="2017-06" db="EMBL/GenBank/DDBJ databases">
        <authorList>
            <consortium name="Pathogen Informatics"/>
        </authorList>
    </citation>
    <scope>NUCLEOTIDE SEQUENCE [LARGE SCALE GENOMIC DNA]</scope>
    <source>
        <strain evidence="3 4">NCTC12149</strain>
    </source>
</reference>
<dbReference type="Gene3D" id="3.30.565.10">
    <property type="entry name" value="Histidine kinase-like ATPase, C-terminal domain"/>
    <property type="match status" value="1"/>
</dbReference>
<dbReference type="InterPro" id="IPR050640">
    <property type="entry name" value="Bact_2-comp_sensor_kinase"/>
</dbReference>
<dbReference type="Proteomes" id="UP000215355">
    <property type="component" value="Chromosome 1"/>
</dbReference>
<feature type="transmembrane region" description="Helical" evidence="1">
    <location>
        <begin position="74"/>
        <end position="94"/>
    </location>
</feature>
<dbReference type="EMBL" id="LT906468">
    <property type="protein sequence ID" value="SNV38191.1"/>
    <property type="molecule type" value="Genomic_DNA"/>
</dbReference>
<name>A0AAJ5BYN6_9SPHI</name>
<feature type="domain" description="Signal transduction histidine kinase internal region" evidence="2">
    <location>
        <begin position="171"/>
        <end position="249"/>
    </location>
</feature>
<proteinExistence type="predicted"/>
<evidence type="ECO:0000313" key="4">
    <source>
        <dbReference type="Proteomes" id="UP000215355"/>
    </source>
</evidence>
<keyword evidence="1" id="KW-0812">Transmembrane</keyword>
<feature type="transmembrane region" description="Helical" evidence="1">
    <location>
        <begin position="131"/>
        <end position="151"/>
    </location>
</feature>
<dbReference type="RefSeq" id="WP_093100902.1">
    <property type="nucleotide sequence ID" value="NZ_FNGK01000009.1"/>
</dbReference>
<dbReference type="PANTHER" id="PTHR34220:SF7">
    <property type="entry name" value="SENSOR HISTIDINE KINASE YPDA"/>
    <property type="match status" value="1"/>
</dbReference>
<evidence type="ECO:0000256" key="1">
    <source>
        <dbReference type="SAM" id="Phobius"/>
    </source>
</evidence>
<keyword evidence="1" id="KW-0472">Membrane</keyword>
<protein>
    <submittedName>
        <fullName evidence="3">Inner membrane protein ypdA</fullName>
    </submittedName>
</protein>
<dbReference type="InterPro" id="IPR010559">
    <property type="entry name" value="Sig_transdc_His_kin_internal"/>
</dbReference>
<dbReference type="Pfam" id="PF06580">
    <property type="entry name" value="His_kinase"/>
    <property type="match status" value="1"/>
</dbReference>
<dbReference type="GO" id="GO:0000155">
    <property type="term" value="F:phosphorelay sensor kinase activity"/>
    <property type="evidence" value="ECO:0007669"/>
    <property type="project" value="InterPro"/>
</dbReference>
<dbReference type="AlphaFoldDB" id="A0AAJ5BYN6"/>
<keyword evidence="1" id="KW-1133">Transmembrane helix</keyword>
<feature type="transmembrane region" description="Helical" evidence="1">
    <location>
        <begin position="15"/>
        <end position="33"/>
    </location>
</feature>
<organism evidence="3 4">
    <name type="scientific">Sphingobacterium mizutaii</name>
    <dbReference type="NCBI Taxonomy" id="1010"/>
    <lineage>
        <taxon>Bacteria</taxon>
        <taxon>Pseudomonadati</taxon>
        <taxon>Bacteroidota</taxon>
        <taxon>Sphingobacteriia</taxon>
        <taxon>Sphingobacteriales</taxon>
        <taxon>Sphingobacteriaceae</taxon>
        <taxon>Sphingobacterium</taxon>
    </lineage>
</organism>
<accession>A0AAJ5BYN6</accession>
<evidence type="ECO:0000313" key="3">
    <source>
        <dbReference type="EMBL" id="SNV38191.1"/>
    </source>
</evidence>
<evidence type="ECO:0000259" key="2">
    <source>
        <dbReference type="Pfam" id="PF06580"/>
    </source>
</evidence>
<dbReference type="GO" id="GO:0016020">
    <property type="term" value="C:membrane"/>
    <property type="evidence" value="ECO:0007669"/>
    <property type="project" value="InterPro"/>
</dbReference>